<keyword evidence="11" id="KW-1185">Reference proteome</keyword>
<dbReference type="GO" id="GO:0000981">
    <property type="term" value="F:DNA-binding transcription factor activity, RNA polymerase II-specific"/>
    <property type="evidence" value="ECO:0007669"/>
    <property type="project" value="InterPro"/>
</dbReference>
<dbReference type="GO" id="GO:0000978">
    <property type="term" value="F:RNA polymerase II cis-regulatory region sequence-specific DNA binding"/>
    <property type="evidence" value="ECO:0007669"/>
    <property type="project" value="TreeGrafter"/>
</dbReference>
<dbReference type="PANTHER" id="PTHR45946:SF4">
    <property type="entry name" value="HOMEOBOX PROTEIN ROUGH-RELATED"/>
    <property type="match status" value="1"/>
</dbReference>
<dbReference type="InterPro" id="IPR020479">
    <property type="entry name" value="HD_metazoa"/>
</dbReference>
<comment type="subcellular location">
    <subcellularLocation>
        <location evidence="1 6 7">Nucleus</location>
    </subcellularLocation>
</comment>
<dbReference type="SUPFAM" id="SSF46689">
    <property type="entry name" value="Homeodomain-like"/>
    <property type="match status" value="1"/>
</dbReference>
<reference evidence="10" key="1">
    <citation type="submission" date="2020-08" db="EMBL/GenBank/DDBJ databases">
        <title>Genome sequencing and assembly of the red palm weevil Rhynchophorus ferrugineus.</title>
        <authorList>
            <person name="Dias G.B."/>
            <person name="Bergman C.M."/>
            <person name="Manee M."/>
        </authorList>
    </citation>
    <scope>NUCLEOTIDE SEQUENCE</scope>
    <source>
        <strain evidence="10">AA-2017</strain>
        <tissue evidence="10">Whole larva</tissue>
    </source>
</reference>
<dbReference type="FunFam" id="1.10.10.60:FF:000113">
    <property type="entry name" value="homeobox protein Hox-B1"/>
    <property type="match status" value="1"/>
</dbReference>
<evidence type="ECO:0000256" key="3">
    <source>
        <dbReference type="ARBA" id="ARBA00023125"/>
    </source>
</evidence>
<evidence type="ECO:0000259" key="9">
    <source>
        <dbReference type="PROSITE" id="PS50071"/>
    </source>
</evidence>
<evidence type="ECO:0000256" key="5">
    <source>
        <dbReference type="ARBA" id="ARBA00023242"/>
    </source>
</evidence>
<evidence type="ECO:0000256" key="6">
    <source>
        <dbReference type="PROSITE-ProRule" id="PRU00108"/>
    </source>
</evidence>
<feature type="region of interest" description="Disordered" evidence="8">
    <location>
        <begin position="126"/>
        <end position="172"/>
    </location>
</feature>
<dbReference type="EMBL" id="JAACXV010013285">
    <property type="protein sequence ID" value="KAF7273813.1"/>
    <property type="molecule type" value="Genomic_DNA"/>
</dbReference>
<sequence>MLTINRGCKLCKIRTVGYSSAVHQRTPKVPPVSISDYSNQPSNLEVQNPASRNACLGSNASSLLSINCLNTGRTNFTNKQLTELEKEFHFNKYLTRARRIEIASALQLNETQVKIWFQNRRMKQKKRMKEGLIPPEPIVNTRSTSNSPTSSTTTCLQGDLPAGSSENSRESN</sequence>
<evidence type="ECO:0000256" key="2">
    <source>
        <dbReference type="ARBA" id="ARBA00022473"/>
    </source>
</evidence>
<evidence type="ECO:0000313" key="10">
    <source>
        <dbReference type="EMBL" id="KAF7273813.1"/>
    </source>
</evidence>
<proteinExistence type="predicted"/>
<name>A0A834I807_RHYFE</name>
<dbReference type="CDD" id="cd00086">
    <property type="entry name" value="homeodomain"/>
    <property type="match status" value="1"/>
</dbReference>
<dbReference type="Proteomes" id="UP000625711">
    <property type="component" value="Unassembled WGS sequence"/>
</dbReference>
<dbReference type="PROSITE" id="PS50071">
    <property type="entry name" value="HOMEOBOX_2"/>
    <property type="match status" value="1"/>
</dbReference>
<dbReference type="AlphaFoldDB" id="A0A834I807"/>
<keyword evidence="3 6" id="KW-0238">DNA-binding</keyword>
<dbReference type="InterPro" id="IPR001356">
    <property type="entry name" value="HD"/>
</dbReference>
<dbReference type="InterPro" id="IPR009057">
    <property type="entry name" value="Homeodomain-like_sf"/>
</dbReference>
<dbReference type="InterPro" id="IPR017970">
    <property type="entry name" value="Homeobox_CS"/>
</dbReference>
<dbReference type="SMART" id="SM00389">
    <property type="entry name" value="HOX"/>
    <property type="match status" value="1"/>
</dbReference>
<dbReference type="GO" id="GO:0005634">
    <property type="term" value="C:nucleus"/>
    <property type="evidence" value="ECO:0007669"/>
    <property type="project" value="UniProtKB-SubCell"/>
</dbReference>
<protein>
    <recommendedName>
        <fullName evidence="9">Homeobox domain-containing protein</fullName>
    </recommendedName>
</protein>
<feature type="compositionally biased region" description="Low complexity" evidence="8">
    <location>
        <begin position="141"/>
        <end position="154"/>
    </location>
</feature>
<gene>
    <name evidence="10" type="ORF">GWI33_013504</name>
</gene>
<dbReference type="PANTHER" id="PTHR45946">
    <property type="entry name" value="HOMEOBOX PROTEIN ROUGH-RELATED"/>
    <property type="match status" value="1"/>
</dbReference>
<evidence type="ECO:0000256" key="8">
    <source>
        <dbReference type="SAM" id="MobiDB-lite"/>
    </source>
</evidence>
<organism evidence="10 11">
    <name type="scientific">Rhynchophorus ferrugineus</name>
    <name type="common">Red palm weevil</name>
    <name type="synonym">Curculio ferrugineus</name>
    <dbReference type="NCBI Taxonomy" id="354439"/>
    <lineage>
        <taxon>Eukaryota</taxon>
        <taxon>Metazoa</taxon>
        <taxon>Ecdysozoa</taxon>
        <taxon>Arthropoda</taxon>
        <taxon>Hexapoda</taxon>
        <taxon>Insecta</taxon>
        <taxon>Pterygota</taxon>
        <taxon>Neoptera</taxon>
        <taxon>Endopterygota</taxon>
        <taxon>Coleoptera</taxon>
        <taxon>Polyphaga</taxon>
        <taxon>Cucujiformia</taxon>
        <taxon>Curculionidae</taxon>
        <taxon>Dryophthorinae</taxon>
        <taxon>Rhynchophorus</taxon>
    </lineage>
</organism>
<dbReference type="Pfam" id="PF00046">
    <property type="entry name" value="Homeodomain"/>
    <property type="match status" value="1"/>
</dbReference>
<evidence type="ECO:0000256" key="4">
    <source>
        <dbReference type="ARBA" id="ARBA00023155"/>
    </source>
</evidence>
<accession>A0A834I807</accession>
<evidence type="ECO:0000256" key="1">
    <source>
        <dbReference type="ARBA" id="ARBA00004123"/>
    </source>
</evidence>
<feature type="domain" description="Homeobox" evidence="9">
    <location>
        <begin position="73"/>
        <end position="127"/>
    </location>
</feature>
<dbReference type="Gene3D" id="1.10.10.60">
    <property type="entry name" value="Homeodomain-like"/>
    <property type="match status" value="1"/>
</dbReference>
<dbReference type="OrthoDB" id="6159439at2759"/>
<keyword evidence="4 6" id="KW-0371">Homeobox</keyword>
<keyword evidence="5 6" id="KW-0539">Nucleus</keyword>
<dbReference type="InterPro" id="IPR046327">
    <property type="entry name" value="HXA1/B1/D1"/>
</dbReference>
<dbReference type="PRINTS" id="PR00024">
    <property type="entry name" value="HOMEOBOX"/>
</dbReference>
<comment type="caution">
    <text evidence="10">The sequence shown here is derived from an EMBL/GenBank/DDBJ whole genome shotgun (WGS) entry which is preliminary data.</text>
</comment>
<evidence type="ECO:0000313" key="11">
    <source>
        <dbReference type="Proteomes" id="UP000625711"/>
    </source>
</evidence>
<feature type="DNA-binding region" description="Homeobox" evidence="6">
    <location>
        <begin position="75"/>
        <end position="128"/>
    </location>
</feature>
<keyword evidence="2" id="KW-0217">Developmental protein</keyword>
<dbReference type="PROSITE" id="PS00027">
    <property type="entry name" value="HOMEOBOX_1"/>
    <property type="match status" value="1"/>
</dbReference>
<evidence type="ECO:0000256" key="7">
    <source>
        <dbReference type="RuleBase" id="RU000682"/>
    </source>
</evidence>